<protein>
    <submittedName>
        <fullName evidence="2">Uncharacterized protein</fullName>
    </submittedName>
</protein>
<evidence type="ECO:0000313" key="3">
    <source>
        <dbReference type="Proteomes" id="UP001238163"/>
    </source>
</evidence>
<keyword evidence="3" id="KW-1185">Reference proteome</keyword>
<sequence>MKLDLSPEAVGQRLRQVEQLRRLCLSLAAAGVSRELAQKYPENQVLQRTARALGNNAAAKTPSRQDGEAQE</sequence>
<comment type="caution">
    <text evidence="2">The sequence shown here is derived from an EMBL/GenBank/DDBJ whole genome shotgun (WGS) entry which is preliminary data.</text>
</comment>
<feature type="region of interest" description="Disordered" evidence="1">
    <location>
        <begin position="49"/>
        <end position="71"/>
    </location>
</feature>
<dbReference type="Proteomes" id="UP001238163">
    <property type="component" value="Unassembled WGS sequence"/>
</dbReference>
<organism evidence="2 3">
    <name type="scientific">Oligosphaera ethanolica</name>
    <dbReference type="NCBI Taxonomy" id="760260"/>
    <lineage>
        <taxon>Bacteria</taxon>
        <taxon>Pseudomonadati</taxon>
        <taxon>Lentisphaerota</taxon>
        <taxon>Oligosphaeria</taxon>
        <taxon>Oligosphaerales</taxon>
        <taxon>Oligosphaeraceae</taxon>
        <taxon>Oligosphaera</taxon>
    </lineage>
</organism>
<accession>A0AAE3VG43</accession>
<dbReference type="RefSeq" id="WP_307261226.1">
    <property type="nucleotide sequence ID" value="NZ_JAUSVL010000001.1"/>
</dbReference>
<reference evidence="2" key="1">
    <citation type="submission" date="2023-07" db="EMBL/GenBank/DDBJ databases">
        <title>Genomic Encyclopedia of Type Strains, Phase IV (KMG-IV): sequencing the most valuable type-strain genomes for metagenomic binning, comparative biology and taxonomic classification.</title>
        <authorList>
            <person name="Goeker M."/>
        </authorList>
    </citation>
    <scope>NUCLEOTIDE SEQUENCE</scope>
    <source>
        <strain evidence="2">DSM 24202</strain>
    </source>
</reference>
<proteinExistence type="predicted"/>
<dbReference type="AlphaFoldDB" id="A0AAE3VG43"/>
<name>A0AAE3VG43_9BACT</name>
<dbReference type="EMBL" id="JAUSVL010000001">
    <property type="protein sequence ID" value="MDQ0289771.1"/>
    <property type="molecule type" value="Genomic_DNA"/>
</dbReference>
<gene>
    <name evidence="2" type="ORF">J3R75_001878</name>
</gene>
<evidence type="ECO:0000256" key="1">
    <source>
        <dbReference type="SAM" id="MobiDB-lite"/>
    </source>
</evidence>
<evidence type="ECO:0000313" key="2">
    <source>
        <dbReference type="EMBL" id="MDQ0289771.1"/>
    </source>
</evidence>